<evidence type="ECO:0008006" key="3">
    <source>
        <dbReference type="Google" id="ProtNLM"/>
    </source>
</evidence>
<dbReference type="EMBL" id="QUTI01036440">
    <property type="protein sequence ID" value="RLO01367.1"/>
    <property type="molecule type" value="Genomic_DNA"/>
</dbReference>
<dbReference type="AlphaFoldDB" id="A0A9X8DPE6"/>
<dbReference type="InterPro" id="IPR016197">
    <property type="entry name" value="Chromo-like_dom_sf"/>
</dbReference>
<reference evidence="1 2" key="1">
    <citation type="journal article" date="2018" name="J. Invertebr. Pathol.">
        <title>New genotyping method for the causative agent of crayfish plague (Aphanomyces astaci) based on whole genome data.</title>
        <authorList>
            <person name="Minardi D."/>
            <person name="Studholme D.J."/>
            <person name="van der Giezen M."/>
            <person name="Pretto T."/>
            <person name="Oidtmann B."/>
        </authorList>
    </citation>
    <scope>NUCLEOTIDE SEQUENCE [LARGE SCALE GENOMIC DNA]</scope>
    <source>
        <strain evidence="1 2">KB13</strain>
    </source>
</reference>
<sequence>METHQLVQPYDLSLHHACRLKMYFEGGRDVTEVLADHIAFGNEGFHVSKLGDVLKENGEYQALVYWLGLDEDEASCEPVRSLYEDIPIVFRRWVHQHEDQEEVKKMAAELEKTLGHSP</sequence>
<protein>
    <recommendedName>
        <fullName evidence="3">Chromo domain-containing protein</fullName>
    </recommendedName>
</protein>
<evidence type="ECO:0000313" key="1">
    <source>
        <dbReference type="EMBL" id="RLO01367.1"/>
    </source>
</evidence>
<evidence type="ECO:0000313" key="2">
    <source>
        <dbReference type="Proteomes" id="UP000275652"/>
    </source>
</evidence>
<accession>A0A9X8DPE6</accession>
<comment type="caution">
    <text evidence="1">The sequence shown here is derived from an EMBL/GenBank/DDBJ whole genome shotgun (WGS) entry which is preliminary data.</text>
</comment>
<dbReference type="SUPFAM" id="SSF54160">
    <property type="entry name" value="Chromo domain-like"/>
    <property type="match status" value="1"/>
</dbReference>
<organism evidence="1 2">
    <name type="scientific">Aphanomyces astaci</name>
    <name type="common">Crayfish plague agent</name>
    <dbReference type="NCBI Taxonomy" id="112090"/>
    <lineage>
        <taxon>Eukaryota</taxon>
        <taxon>Sar</taxon>
        <taxon>Stramenopiles</taxon>
        <taxon>Oomycota</taxon>
        <taxon>Saprolegniomycetes</taxon>
        <taxon>Saprolegniales</taxon>
        <taxon>Verrucalvaceae</taxon>
        <taxon>Aphanomyces</taxon>
    </lineage>
</organism>
<gene>
    <name evidence="1" type="ORF">DYB28_015820</name>
</gene>
<dbReference type="Proteomes" id="UP000275652">
    <property type="component" value="Unassembled WGS sequence"/>
</dbReference>
<name>A0A9X8DPE6_APHAT</name>
<proteinExistence type="predicted"/>